<dbReference type="WBParaSite" id="TREG1_118630.1">
    <property type="protein sequence ID" value="TREG1_118630.1"/>
    <property type="gene ID" value="TREG1_118630"/>
</dbReference>
<proteinExistence type="predicted"/>
<evidence type="ECO:0000256" key="1">
    <source>
        <dbReference type="SAM" id="MobiDB-lite"/>
    </source>
</evidence>
<reference evidence="2" key="1">
    <citation type="submission" date="2022-06" db="EMBL/GenBank/DDBJ databases">
        <authorList>
            <person name="Berger JAMES D."/>
            <person name="Berger JAMES D."/>
        </authorList>
    </citation>
    <scope>NUCLEOTIDE SEQUENCE [LARGE SCALE GENOMIC DNA]</scope>
</reference>
<sequence>MDDKRGNNSKQRMKVEENDVVNNGEQETQNITGRDQLFVPMSAVVNLLHTAIERIISLSSVNRSIHQVKKVNKSTQTVDETEAMISTGKSMHEHEDVTAGDYFSDYLRNQELYKALWKPTTQHENASNGSEDQKMKDIEEVNRKSNFNGRQMTEVMHYSSSFDLNGEEGIETHQLSSSIRQLHWSQSTADMKEGGMAMGAVTWKRVLSEESQDNTKTGTAVG</sequence>
<reference evidence="3" key="2">
    <citation type="submission" date="2023-11" db="UniProtKB">
        <authorList>
            <consortium name="WormBaseParasite"/>
        </authorList>
    </citation>
    <scope>IDENTIFICATION</scope>
</reference>
<dbReference type="AlphaFoldDB" id="A0AA85IZQ2"/>
<accession>A0AA85IZQ2</accession>
<protein>
    <submittedName>
        <fullName evidence="3">Uncharacterized protein</fullName>
    </submittedName>
</protein>
<evidence type="ECO:0000313" key="3">
    <source>
        <dbReference type="WBParaSite" id="TREG1_118630.1"/>
    </source>
</evidence>
<dbReference type="Proteomes" id="UP000050795">
    <property type="component" value="Unassembled WGS sequence"/>
</dbReference>
<feature type="region of interest" description="Disordered" evidence="1">
    <location>
        <begin position="1"/>
        <end position="28"/>
    </location>
</feature>
<name>A0AA85IZQ2_TRIRE</name>
<keyword evidence="2" id="KW-1185">Reference proteome</keyword>
<organism evidence="2 3">
    <name type="scientific">Trichobilharzia regenti</name>
    <name type="common">Nasal bird schistosome</name>
    <dbReference type="NCBI Taxonomy" id="157069"/>
    <lineage>
        <taxon>Eukaryota</taxon>
        <taxon>Metazoa</taxon>
        <taxon>Spiralia</taxon>
        <taxon>Lophotrochozoa</taxon>
        <taxon>Platyhelminthes</taxon>
        <taxon>Trematoda</taxon>
        <taxon>Digenea</taxon>
        <taxon>Strigeidida</taxon>
        <taxon>Schistosomatoidea</taxon>
        <taxon>Schistosomatidae</taxon>
        <taxon>Trichobilharzia</taxon>
    </lineage>
</organism>
<evidence type="ECO:0000313" key="2">
    <source>
        <dbReference type="Proteomes" id="UP000050795"/>
    </source>
</evidence>